<dbReference type="EMBL" id="CP069213">
    <property type="protein sequence ID" value="QRH03444.1"/>
    <property type="molecule type" value="Genomic_DNA"/>
</dbReference>
<dbReference type="Gene3D" id="3.90.226.10">
    <property type="entry name" value="2-enoyl-CoA Hydratase, Chain A, domain 1"/>
    <property type="match status" value="1"/>
</dbReference>
<dbReference type="PANTHER" id="PTHR32060">
    <property type="entry name" value="TAIL-SPECIFIC PROTEASE"/>
    <property type="match status" value="1"/>
</dbReference>
<dbReference type="InterPro" id="IPR005151">
    <property type="entry name" value="Tail-specific_protease"/>
</dbReference>
<dbReference type="Pfam" id="PF03572">
    <property type="entry name" value="Peptidase_S41"/>
    <property type="match status" value="1"/>
</dbReference>
<dbReference type="PROSITE" id="PS51257">
    <property type="entry name" value="PROKAR_LIPOPROTEIN"/>
    <property type="match status" value="1"/>
</dbReference>
<gene>
    <name evidence="3" type="ORF">JQC75_08740</name>
</gene>
<reference evidence="3 4" key="1">
    <citation type="journal article" date="2012" name="Antonie Van Leeuwenhoek">
        <title>Shewanella litorisediminis sp. nov., a gammaproteobacterium isolated from a tidal flat sediment.</title>
        <authorList>
            <person name="Lee M.H."/>
            <person name="Yoon J.H."/>
        </authorList>
    </citation>
    <scope>NUCLEOTIDE SEQUENCE [LARGE SCALE GENOMIC DNA]</scope>
    <source>
        <strain evidence="3 4">SMK1-12</strain>
    </source>
</reference>
<dbReference type="Pfam" id="PF18294">
    <property type="entry name" value="Pept_S41_N"/>
    <property type="match status" value="1"/>
</dbReference>
<evidence type="ECO:0000259" key="2">
    <source>
        <dbReference type="SMART" id="SM00245"/>
    </source>
</evidence>
<dbReference type="InterPro" id="IPR041613">
    <property type="entry name" value="Pept_S41_N"/>
</dbReference>
<feature type="domain" description="Tail specific protease" evidence="2">
    <location>
        <begin position="227"/>
        <end position="398"/>
    </location>
</feature>
<sequence length="531" mass="56307">MLYLRKSSVALALMLTLGACSGGGGDASSGDTGSGGNNGGSSGDITWVQGTFANAGIYKNFCANPRSGTSDKTGTALHEKMWLRSWTNETYLWYSEVPDNNPNNYATVADYFSQLKTTQKTASGADKDRFHGSMSTEEWEALSNSGESLGYGVEFQLLKASPPRQIVAAYTEPGSQAANAGILRGAEFLEANGVDVVYSNDVDALNAAFFPTEKGKASTFKIRDVNGTERTVSLTANTVTQVPVQNVKTLTTPSGKVGYLQFNSHIATAEGALVSAIDTLKAQGVTDLVLDVRYNGGGLLAIASQLGYMIAGPGRTSNKIFENTTFNDKHTSTNPVTGQALVPMPFINTGVGFSYTQGQALPYLGLGRVFVLTTSATCSASEAIINGLRGIDLDVVQIGNRTCGKPYGFYPTDNCGTTYFSIQFRGENHKGFGDYADGFEPRNAPVLSGEPVNGCNLADDFTHQLGDPAEAMLAAALQYRIDGSCPSAAVAQFAPPRGTQESVEGDALSDERQQTLFRNNRVLTLPQGNSQ</sequence>
<feature type="signal peptide" evidence="1">
    <location>
        <begin position="1"/>
        <end position="21"/>
    </location>
</feature>
<dbReference type="Proteomes" id="UP000596252">
    <property type="component" value="Chromosome"/>
</dbReference>
<dbReference type="InterPro" id="IPR029045">
    <property type="entry name" value="ClpP/crotonase-like_dom_sf"/>
</dbReference>
<organism evidence="3 4">
    <name type="scientific">Shewanella litorisediminis</name>
    <dbReference type="NCBI Taxonomy" id="1173586"/>
    <lineage>
        <taxon>Bacteria</taxon>
        <taxon>Pseudomonadati</taxon>
        <taxon>Pseudomonadota</taxon>
        <taxon>Gammaproteobacteria</taxon>
        <taxon>Alteromonadales</taxon>
        <taxon>Shewanellaceae</taxon>
        <taxon>Shewanella</taxon>
    </lineage>
</organism>
<dbReference type="SMART" id="SM00245">
    <property type="entry name" value="TSPc"/>
    <property type="match status" value="1"/>
</dbReference>
<dbReference type="SUPFAM" id="SSF52096">
    <property type="entry name" value="ClpP/crotonase"/>
    <property type="match status" value="1"/>
</dbReference>
<evidence type="ECO:0000313" key="3">
    <source>
        <dbReference type="EMBL" id="QRH03444.1"/>
    </source>
</evidence>
<dbReference type="PANTHER" id="PTHR32060:SF22">
    <property type="entry name" value="CARBOXYL-TERMINAL-PROCESSING PEPTIDASE 3, CHLOROPLASTIC"/>
    <property type="match status" value="1"/>
</dbReference>
<feature type="chain" id="PRO_5046091208" evidence="1">
    <location>
        <begin position="22"/>
        <end position="531"/>
    </location>
</feature>
<dbReference type="InterPro" id="IPR036034">
    <property type="entry name" value="PDZ_sf"/>
</dbReference>
<evidence type="ECO:0000256" key="1">
    <source>
        <dbReference type="SAM" id="SignalP"/>
    </source>
</evidence>
<dbReference type="Gene3D" id="2.30.42.10">
    <property type="match status" value="1"/>
</dbReference>
<dbReference type="RefSeq" id="WP_203326997.1">
    <property type="nucleotide sequence ID" value="NZ_CP069213.1"/>
</dbReference>
<accession>A0ABX7G856</accession>
<protein>
    <submittedName>
        <fullName evidence="3">Peptidase</fullName>
    </submittedName>
</protein>
<proteinExistence type="predicted"/>
<keyword evidence="4" id="KW-1185">Reference proteome</keyword>
<dbReference type="SUPFAM" id="SSF50156">
    <property type="entry name" value="PDZ domain-like"/>
    <property type="match status" value="1"/>
</dbReference>
<dbReference type="Gene3D" id="3.30.750.170">
    <property type="match status" value="1"/>
</dbReference>
<keyword evidence="1" id="KW-0732">Signal</keyword>
<evidence type="ECO:0000313" key="4">
    <source>
        <dbReference type="Proteomes" id="UP000596252"/>
    </source>
</evidence>
<name>A0ABX7G856_9GAMM</name>